<feature type="domain" description="Type II methyltransferase M.TaqI-like" evidence="9">
    <location>
        <begin position="400"/>
        <end position="547"/>
    </location>
</feature>
<evidence type="ECO:0000256" key="7">
    <source>
        <dbReference type="ARBA" id="ARBA00047942"/>
    </source>
</evidence>
<dbReference type="Pfam" id="PF02384">
    <property type="entry name" value="N6_Mtase"/>
    <property type="match status" value="1"/>
</dbReference>
<keyword evidence="11" id="KW-1185">Reference proteome</keyword>
<dbReference type="PANTHER" id="PTHR33841:SF5">
    <property type="entry name" value="DNA METHYLASE (MODIFICATION METHYLASE) (METHYLTRANSFERASE)-RELATED"/>
    <property type="match status" value="1"/>
</dbReference>
<dbReference type="Pfam" id="PF07669">
    <property type="entry name" value="Eco57I"/>
    <property type="match status" value="1"/>
</dbReference>
<dbReference type="PROSITE" id="PS00092">
    <property type="entry name" value="N6_MTASE"/>
    <property type="match status" value="1"/>
</dbReference>
<dbReference type="PANTHER" id="PTHR33841">
    <property type="entry name" value="DNA METHYLTRANSFERASE YEEA-RELATED"/>
    <property type="match status" value="1"/>
</dbReference>
<keyword evidence="5" id="KW-0949">S-adenosyl-L-methionine</keyword>
<keyword evidence="6" id="KW-0680">Restriction system</keyword>
<reference evidence="10 11" key="1">
    <citation type="submission" date="2024-02" db="EMBL/GenBank/DDBJ databases">
        <title>Haloferula sargassicola NBRC 104335.</title>
        <authorList>
            <person name="Ichikawa N."/>
            <person name="Katano-Makiyama Y."/>
            <person name="Hidaka K."/>
        </authorList>
    </citation>
    <scope>NUCLEOTIDE SEQUENCE [LARGE SCALE GENOMIC DNA]</scope>
    <source>
        <strain evidence="10 11">NBRC 104335</strain>
    </source>
</reference>
<keyword evidence="3" id="KW-0489">Methyltransferase</keyword>
<organism evidence="10 11">
    <name type="scientific">Haloferula sargassicola</name>
    <dbReference type="NCBI Taxonomy" id="490096"/>
    <lineage>
        <taxon>Bacteria</taxon>
        <taxon>Pseudomonadati</taxon>
        <taxon>Verrucomicrobiota</taxon>
        <taxon>Verrucomicrobiia</taxon>
        <taxon>Verrucomicrobiales</taxon>
        <taxon>Verrucomicrobiaceae</taxon>
        <taxon>Haloferula</taxon>
    </lineage>
</organism>
<accession>A0ABP9UKR7</accession>
<gene>
    <name evidence="10" type="ORF">Hsar01_00503</name>
</gene>
<dbReference type="Proteomes" id="UP001476282">
    <property type="component" value="Unassembled WGS sequence"/>
</dbReference>
<evidence type="ECO:0000256" key="6">
    <source>
        <dbReference type="ARBA" id="ARBA00022747"/>
    </source>
</evidence>
<name>A0ABP9UKR7_9BACT</name>
<feature type="domain" description="DNA methylase adenine-specific" evidence="8">
    <location>
        <begin position="306"/>
        <end position="376"/>
    </location>
</feature>
<sequence length="1071" mass="121392">MSSALFQPLPEPPRSGFRYYRTEREIRRAPELLAYQHLLLRAWEEMKLTAVLTLNGLPTVYVRDSKKPLPPAKAAELQCQFWNQGLATVLLLREPGRLRVFSSMERPVPPVEATNHDVDAPTVETLNLLDVATQAAWVERFYLELGNGQYYAKHSTNFNPRESVDAWLIDNLEAVRDVLTSGANKLSAPVAHAFLGRILFTCYLCHRGIIKLENYVTGGPWEDLRDLLKRTPSEKIRTLLYTKLFPKLRETFNGSMFDDDLGAEQDAIQPRHLEAVLHFLEGSEVKKGQRSLGFWAYRFDFIPVETISSIYEKFLEHEDGASKRKLGAYYTPRLLAEMTLDLALRDRCDISGLRFIDPSCGSGIFLVLAFNRLVAAWNARRKSEPSVTDRADALLTILGQLRGVDMNLTACRIACFSLYLAFLDQFSPSDVKKYVEVTRRKLPNLLVEEGRGLKRADIPVIWKRDFLTIAKEWQGQFDIIVGNPPWEGRGKGQIANRFMEAVPGLLAAEGRSALILPSKIFLNKTDDFQRRWLGQVTLETMIQLADYRFILFKEAVCPACVVAFTSVKPTRDHEIEYIAPKVTRVDLRDGQVPISPQDRKWIRLSALLDGERQDPMSVVWKTRLWGTPRDQKLLDYLFTLPRLSELATLISKKRAADQKRWIAGQGCKPWKANSKAKPDRVLKEFGTWAETDRFVIPDSLDGIALLCEEACVSLRDHFTNAGYLLGKLYSKPPECLFTPPLVLLNQGFSEASFSKRIVRFQHSLQSFSNPAGGDQEALSFLAAFFRSKLARYMAFHTASNLATERNKVHLDEVLRLPFFLPGPDEITSGVHEIYDQVVSAMRSEEARLSESAKNFQKEFRRRKTDLFEDDKRSSWEAAWLASERASGSAFRSSLDPLFYQYFGLTDQDIALVEDTCDIFDKGDTPTSLESAMDIPTLQPIDDAKGLEPYSTMLTKTLNQWASGPMKSAAAGTVDRQSGFAMVELTQTREEQPFRTVSRSGKVLEAARRLQDASVEKLGNTLGFQRNGWFFEGKRIFIVKTSRVGEWTRTAALNDAAELFAHISQTRFSGRA</sequence>
<dbReference type="PRINTS" id="PR00507">
    <property type="entry name" value="N12N6MTFRASE"/>
</dbReference>
<evidence type="ECO:0000259" key="8">
    <source>
        <dbReference type="Pfam" id="PF02384"/>
    </source>
</evidence>
<evidence type="ECO:0000256" key="2">
    <source>
        <dbReference type="ARBA" id="ARBA00011900"/>
    </source>
</evidence>
<dbReference type="RefSeq" id="WP_353565449.1">
    <property type="nucleotide sequence ID" value="NZ_BAABRI010000002.1"/>
</dbReference>
<comment type="catalytic activity">
    <reaction evidence="7">
        <text>a 2'-deoxyadenosine in DNA + S-adenosyl-L-methionine = an N(6)-methyl-2'-deoxyadenosine in DNA + S-adenosyl-L-homocysteine + H(+)</text>
        <dbReference type="Rhea" id="RHEA:15197"/>
        <dbReference type="Rhea" id="RHEA-COMP:12418"/>
        <dbReference type="Rhea" id="RHEA-COMP:12419"/>
        <dbReference type="ChEBI" id="CHEBI:15378"/>
        <dbReference type="ChEBI" id="CHEBI:57856"/>
        <dbReference type="ChEBI" id="CHEBI:59789"/>
        <dbReference type="ChEBI" id="CHEBI:90615"/>
        <dbReference type="ChEBI" id="CHEBI:90616"/>
        <dbReference type="EC" id="2.1.1.72"/>
    </reaction>
</comment>
<comment type="caution">
    <text evidence="10">The sequence shown here is derived from an EMBL/GenBank/DDBJ whole genome shotgun (WGS) entry which is preliminary data.</text>
</comment>
<dbReference type="InterPro" id="IPR003356">
    <property type="entry name" value="DNA_methylase_A-5"/>
</dbReference>
<dbReference type="SUPFAM" id="SSF53335">
    <property type="entry name" value="S-adenosyl-L-methionine-dependent methyltransferases"/>
    <property type="match status" value="1"/>
</dbReference>
<dbReference type="InterPro" id="IPR029063">
    <property type="entry name" value="SAM-dependent_MTases_sf"/>
</dbReference>
<evidence type="ECO:0000256" key="3">
    <source>
        <dbReference type="ARBA" id="ARBA00022603"/>
    </source>
</evidence>
<dbReference type="Gene3D" id="3.40.50.150">
    <property type="entry name" value="Vaccinia Virus protein VP39"/>
    <property type="match status" value="1"/>
</dbReference>
<evidence type="ECO:0000313" key="10">
    <source>
        <dbReference type="EMBL" id="GAA5481296.1"/>
    </source>
</evidence>
<dbReference type="InterPro" id="IPR002052">
    <property type="entry name" value="DNA_methylase_N6_adenine_CS"/>
</dbReference>
<evidence type="ECO:0000259" key="9">
    <source>
        <dbReference type="Pfam" id="PF07669"/>
    </source>
</evidence>
<proteinExistence type="inferred from homology"/>
<evidence type="ECO:0000256" key="4">
    <source>
        <dbReference type="ARBA" id="ARBA00022679"/>
    </source>
</evidence>
<evidence type="ECO:0000313" key="11">
    <source>
        <dbReference type="Proteomes" id="UP001476282"/>
    </source>
</evidence>
<comment type="similarity">
    <text evidence="1">Belongs to the N(4)/N(6)-methyltransferase family.</text>
</comment>
<dbReference type="InterPro" id="IPR050953">
    <property type="entry name" value="N4_N6_ade-DNA_methylase"/>
</dbReference>
<evidence type="ECO:0000256" key="5">
    <source>
        <dbReference type="ARBA" id="ARBA00022691"/>
    </source>
</evidence>
<keyword evidence="4" id="KW-0808">Transferase</keyword>
<dbReference type="EMBL" id="BAABRI010000002">
    <property type="protein sequence ID" value="GAA5481296.1"/>
    <property type="molecule type" value="Genomic_DNA"/>
</dbReference>
<dbReference type="EC" id="2.1.1.72" evidence="2"/>
<protein>
    <recommendedName>
        <fullName evidence="2">site-specific DNA-methyltransferase (adenine-specific)</fullName>
        <ecNumber evidence="2">2.1.1.72</ecNumber>
    </recommendedName>
</protein>
<dbReference type="InterPro" id="IPR011639">
    <property type="entry name" value="MethylTrfase_TaqI-like_dom"/>
</dbReference>
<evidence type="ECO:0000256" key="1">
    <source>
        <dbReference type="ARBA" id="ARBA00006594"/>
    </source>
</evidence>